<sequence length="108" mass="11890">MKSSTKKLSPGKEPCHAPQMVVQPDKEALMKRLNRIEGQVRGVNKMIAEDRYCVDILNQVSALQSALDAVAMLLLENHTHGCMQGAIKSGKGDEAIDELMAVVRKFAR</sequence>
<comment type="similarity">
    <text evidence="1">Belongs to the FrmR/RcnR family.</text>
</comment>
<dbReference type="Proteomes" id="UP000183471">
    <property type="component" value="Unassembled WGS sequence"/>
</dbReference>
<protein>
    <submittedName>
        <fullName evidence="3">DNA-binding transcriptional regulator, FrmR family</fullName>
    </submittedName>
</protein>
<dbReference type="RefSeq" id="WP_368086149.1">
    <property type="nucleotide sequence ID" value="NZ_FNKY01000001.1"/>
</dbReference>
<dbReference type="PANTHER" id="PTHR33677:SF3">
    <property type="entry name" value="COPPER-SENSING TRANSCRIPTIONAL REPRESSOR RICR"/>
    <property type="match status" value="1"/>
</dbReference>
<comment type="caution">
    <text evidence="3">The sequence shown here is derived from an EMBL/GenBank/DDBJ whole genome shotgun (WGS) entry which is preliminary data.</text>
</comment>
<reference evidence="3 4" key="1">
    <citation type="submission" date="2016-10" db="EMBL/GenBank/DDBJ databases">
        <authorList>
            <person name="Varghese N."/>
            <person name="Submissions S."/>
        </authorList>
    </citation>
    <scope>NUCLEOTIDE SEQUENCE [LARGE SCALE GENOMIC DNA]</scope>
    <source>
        <strain evidence="3 4">Nl1</strain>
    </source>
</reference>
<dbReference type="InterPro" id="IPR003735">
    <property type="entry name" value="Metal_Tscrpt_repr"/>
</dbReference>
<evidence type="ECO:0000256" key="2">
    <source>
        <dbReference type="SAM" id="MobiDB-lite"/>
    </source>
</evidence>
<dbReference type="CDD" id="cd10148">
    <property type="entry name" value="CsoR-like_DUF156"/>
    <property type="match status" value="1"/>
</dbReference>
<organism evidence="3 4">
    <name type="scientific">Nitrosospira multiformis</name>
    <dbReference type="NCBI Taxonomy" id="1231"/>
    <lineage>
        <taxon>Bacteria</taxon>
        <taxon>Pseudomonadati</taxon>
        <taxon>Pseudomonadota</taxon>
        <taxon>Betaproteobacteria</taxon>
        <taxon>Nitrosomonadales</taxon>
        <taxon>Nitrosomonadaceae</taxon>
        <taxon>Nitrosospira</taxon>
    </lineage>
</organism>
<evidence type="ECO:0000313" key="4">
    <source>
        <dbReference type="Proteomes" id="UP000183471"/>
    </source>
</evidence>
<gene>
    <name evidence="3" type="ORF">SAMN05216402_2467</name>
</gene>
<keyword evidence="4" id="KW-1185">Reference proteome</keyword>
<dbReference type="GO" id="GO:0003677">
    <property type="term" value="F:DNA binding"/>
    <property type="evidence" value="ECO:0007669"/>
    <property type="project" value="UniProtKB-KW"/>
</dbReference>
<dbReference type="InterPro" id="IPR038390">
    <property type="entry name" value="Metal_Tscrpt_repr_sf"/>
</dbReference>
<dbReference type="Pfam" id="PF02583">
    <property type="entry name" value="Trns_repr_metal"/>
    <property type="match status" value="1"/>
</dbReference>
<evidence type="ECO:0000313" key="3">
    <source>
        <dbReference type="EMBL" id="SDQ83137.1"/>
    </source>
</evidence>
<feature type="region of interest" description="Disordered" evidence="2">
    <location>
        <begin position="1"/>
        <end position="23"/>
    </location>
</feature>
<dbReference type="EMBL" id="FNKY01000001">
    <property type="protein sequence ID" value="SDQ83137.1"/>
    <property type="molecule type" value="Genomic_DNA"/>
</dbReference>
<dbReference type="Gene3D" id="1.20.58.1000">
    <property type="entry name" value="Metal-sensitive repressor, helix protomer"/>
    <property type="match status" value="1"/>
</dbReference>
<evidence type="ECO:0000256" key="1">
    <source>
        <dbReference type="ARBA" id="ARBA00005260"/>
    </source>
</evidence>
<keyword evidence="3" id="KW-0238">DNA-binding</keyword>
<name>A0ABY0TJC6_9PROT</name>
<accession>A0ABY0TJC6</accession>
<dbReference type="PANTHER" id="PTHR33677">
    <property type="entry name" value="TRANSCRIPTIONAL REPRESSOR FRMR-RELATED"/>
    <property type="match status" value="1"/>
</dbReference>
<proteinExistence type="inferred from homology"/>